<dbReference type="InterPro" id="IPR001173">
    <property type="entry name" value="Glyco_trans_2-like"/>
</dbReference>
<dbReference type="SUPFAM" id="SSF53448">
    <property type="entry name" value="Nucleotide-diphospho-sugar transferases"/>
    <property type="match status" value="1"/>
</dbReference>
<dbReference type="PANTHER" id="PTHR43179:SF12">
    <property type="entry name" value="GALACTOFURANOSYLTRANSFERASE GLFT2"/>
    <property type="match status" value="1"/>
</dbReference>
<feature type="domain" description="Glycosyltransferase 2-like" evidence="4">
    <location>
        <begin position="12"/>
        <end position="174"/>
    </location>
</feature>
<dbReference type="Pfam" id="PF00535">
    <property type="entry name" value="Glycos_transf_2"/>
    <property type="match status" value="1"/>
</dbReference>
<comment type="similarity">
    <text evidence="1">Belongs to the glycosyltransferase 2 family.</text>
</comment>
<dbReference type="InterPro" id="IPR029044">
    <property type="entry name" value="Nucleotide-diphossugar_trans"/>
</dbReference>
<dbReference type="PANTHER" id="PTHR43179">
    <property type="entry name" value="RHAMNOSYLTRANSFERASE WBBL"/>
    <property type="match status" value="1"/>
</dbReference>
<reference evidence="5" key="1">
    <citation type="submission" date="2019-12" db="EMBL/GenBank/DDBJ databases">
        <authorList>
            <person name="Cremers G."/>
        </authorList>
    </citation>
    <scope>NUCLEOTIDE SEQUENCE</scope>
    <source>
        <strain evidence="5">Mbul1</strain>
    </source>
</reference>
<dbReference type="CDD" id="cd00761">
    <property type="entry name" value="Glyco_tranf_GTA_type"/>
    <property type="match status" value="1"/>
</dbReference>
<accession>A0A679J3H1</accession>
<proteinExistence type="inferred from homology"/>
<evidence type="ECO:0000256" key="1">
    <source>
        <dbReference type="ARBA" id="ARBA00006739"/>
    </source>
</evidence>
<keyword evidence="2" id="KW-0328">Glycosyltransferase</keyword>
<evidence type="ECO:0000256" key="3">
    <source>
        <dbReference type="ARBA" id="ARBA00022679"/>
    </source>
</evidence>
<dbReference type="EMBL" id="LR743504">
    <property type="protein sequence ID" value="CAA2105712.1"/>
    <property type="molecule type" value="Genomic_DNA"/>
</dbReference>
<evidence type="ECO:0000256" key="2">
    <source>
        <dbReference type="ARBA" id="ARBA00022676"/>
    </source>
</evidence>
<organism evidence="5">
    <name type="scientific">Methylobacterium bullatum</name>
    <dbReference type="NCBI Taxonomy" id="570505"/>
    <lineage>
        <taxon>Bacteria</taxon>
        <taxon>Pseudomonadati</taxon>
        <taxon>Pseudomonadota</taxon>
        <taxon>Alphaproteobacteria</taxon>
        <taxon>Hyphomicrobiales</taxon>
        <taxon>Methylobacteriaceae</taxon>
        <taxon>Methylobacterium</taxon>
    </lineage>
</organism>
<protein>
    <recommendedName>
        <fullName evidence="4">Glycosyltransferase 2-like domain-containing protein</fullName>
    </recommendedName>
</protein>
<dbReference type="Gene3D" id="3.90.550.10">
    <property type="entry name" value="Spore Coat Polysaccharide Biosynthesis Protein SpsA, Chain A"/>
    <property type="match status" value="1"/>
</dbReference>
<gene>
    <name evidence="5" type="ORF">MBUL_03331</name>
</gene>
<name>A0A679J3H1_9HYPH</name>
<dbReference type="AlphaFoldDB" id="A0A679J3H1"/>
<evidence type="ECO:0000259" key="4">
    <source>
        <dbReference type="Pfam" id="PF00535"/>
    </source>
</evidence>
<sequence>MKARANPFDAVVCVPTFKRPEHLVQTLASLARQRTGLRFAVVVVDNDGASQAGLAAAEAVFAKGPLQGQCVVEQRQGNCSAINRAFTTALAAYPETRYFLMIDDDELAQPDWLERMVATAQRTGVGIVGGPVIPRFEPGTRPGLDSHPAFAPAYDKSGPVPMIYGSGNCLITRRTFALMGAPPFDTSYNFLGGGDTDFFTRARRSGVTFYWEAEAVITETVPLARTRTGWLAARGLRIGAINYRIERKHAQGSLGLVTLAGKSFAIFGVSFGRAILNLVRTREPTIALHPILVALGRCFAALGIEPQPYRASTPRLRTRGR</sequence>
<keyword evidence="3" id="KW-0808">Transferase</keyword>
<dbReference type="GO" id="GO:0016757">
    <property type="term" value="F:glycosyltransferase activity"/>
    <property type="evidence" value="ECO:0007669"/>
    <property type="project" value="UniProtKB-KW"/>
</dbReference>
<evidence type="ECO:0000313" key="5">
    <source>
        <dbReference type="EMBL" id="CAA2105712.1"/>
    </source>
</evidence>